<sequence>MTTVSGTSSTNGTSSSSSTSTTSAFNKLGATDFLKLLTAQLNHQDPTQPVDNTQMVAQLAQFSSLAAANQTNTQLSTISDQIGKLGGTTA</sequence>
<dbReference type="AlphaFoldDB" id="F1Z7M1"/>
<evidence type="ECO:0000256" key="2">
    <source>
        <dbReference type="ARBA" id="ARBA00016013"/>
    </source>
</evidence>
<comment type="similarity">
    <text evidence="1">Belongs to the FlgD family.</text>
</comment>
<dbReference type="Pfam" id="PF03963">
    <property type="entry name" value="FlgD"/>
    <property type="match status" value="1"/>
</dbReference>
<accession>F1Z7M1</accession>
<comment type="function">
    <text evidence="4">Required for flagellar hook formation. May act as a scaffolding protein.</text>
</comment>
<dbReference type="RefSeq" id="WP_008067748.1">
    <property type="nucleotide sequence ID" value="NZ_AQWK01000013.1"/>
</dbReference>
<evidence type="ECO:0000256" key="5">
    <source>
        <dbReference type="SAM" id="MobiDB-lite"/>
    </source>
</evidence>
<dbReference type="Proteomes" id="UP000004728">
    <property type="component" value="Unassembled WGS sequence"/>
</dbReference>
<comment type="caution">
    <text evidence="6">The sequence shown here is derived from an EMBL/GenBank/DDBJ whole genome shotgun (WGS) entry which is preliminary data.</text>
</comment>
<evidence type="ECO:0000256" key="4">
    <source>
        <dbReference type="ARBA" id="ARBA00024746"/>
    </source>
</evidence>
<evidence type="ECO:0000256" key="3">
    <source>
        <dbReference type="ARBA" id="ARBA00022795"/>
    </source>
</evidence>
<dbReference type="eggNOG" id="COG1843">
    <property type="taxonomic scope" value="Bacteria"/>
</dbReference>
<name>F1Z7M1_9SPHN</name>
<evidence type="ECO:0000313" key="7">
    <source>
        <dbReference type="Proteomes" id="UP000004728"/>
    </source>
</evidence>
<dbReference type="STRING" id="983920.Y88_1567"/>
<keyword evidence="6" id="KW-0282">Flagellum</keyword>
<keyword evidence="3" id="KW-1005">Bacterial flagellum biogenesis</keyword>
<dbReference type="HOGENOM" id="CLU_171046_0_0_5"/>
<evidence type="ECO:0000256" key="1">
    <source>
        <dbReference type="ARBA" id="ARBA00010577"/>
    </source>
</evidence>
<dbReference type="InParanoid" id="F1Z7M1"/>
<dbReference type="InterPro" id="IPR005648">
    <property type="entry name" value="FlgD"/>
</dbReference>
<dbReference type="EMBL" id="AEWJ01000033">
    <property type="protein sequence ID" value="EGD59412.1"/>
    <property type="molecule type" value="Genomic_DNA"/>
</dbReference>
<feature type="region of interest" description="Disordered" evidence="5">
    <location>
        <begin position="1"/>
        <end position="22"/>
    </location>
</feature>
<protein>
    <recommendedName>
        <fullName evidence="2">Basal-body rod modification protein FlgD</fullName>
    </recommendedName>
</protein>
<dbReference type="OrthoDB" id="9785233at2"/>
<proteinExistence type="inferred from homology"/>
<evidence type="ECO:0000313" key="6">
    <source>
        <dbReference type="EMBL" id="EGD59412.1"/>
    </source>
</evidence>
<gene>
    <name evidence="6" type="ORF">Y88_1567</name>
</gene>
<keyword evidence="6" id="KW-0969">Cilium</keyword>
<reference evidence="6 7" key="1">
    <citation type="journal article" date="2012" name="J. Bacteriol.">
        <title>Draft Genome Sequence of Novosphingobium nitrogenifigens Y88T.</title>
        <authorList>
            <person name="Strabala T.J."/>
            <person name="Macdonald L."/>
            <person name="Liu V."/>
            <person name="Smit A.M."/>
        </authorList>
    </citation>
    <scope>NUCLEOTIDE SEQUENCE [LARGE SCALE GENOMIC DNA]</scope>
    <source>
        <strain evidence="6 7">DSM 19370</strain>
    </source>
</reference>
<keyword evidence="6" id="KW-0966">Cell projection</keyword>
<organism evidence="6 7">
    <name type="scientific">Novosphingobium nitrogenifigens DSM 19370</name>
    <dbReference type="NCBI Taxonomy" id="983920"/>
    <lineage>
        <taxon>Bacteria</taxon>
        <taxon>Pseudomonadati</taxon>
        <taxon>Pseudomonadota</taxon>
        <taxon>Alphaproteobacteria</taxon>
        <taxon>Sphingomonadales</taxon>
        <taxon>Sphingomonadaceae</taxon>
        <taxon>Novosphingobium</taxon>
    </lineage>
</organism>
<keyword evidence="7" id="KW-1185">Reference proteome</keyword>
<dbReference type="GO" id="GO:0044781">
    <property type="term" value="P:bacterial-type flagellum organization"/>
    <property type="evidence" value="ECO:0007669"/>
    <property type="project" value="UniProtKB-KW"/>
</dbReference>